<dbReference type="InterPro" id="IPR029030">
    <property type="entry name" value="Caspase-like_dom_sf"/>
</dbReference>
<dbReference type="HOGENOM" id="CLU_023909_0_0_3"/>
<dbReference type="GO" id="GO:0006508">
    <property type="term" value="P:proteolysis"/>
    <property type="evidence" value="ECO:0007669"/>
    <property type="project" value="InterPro"/>
</dbReference>
<dbReference type="PANTHER" id="PTHR48104:SF30">
    <property type="entry name" value="METACASPASE-1"/>
    <property type="match status" value="1"/>
</dbReference>
<gene>
    <name evidence="2" type="ordered locus">Tery_2624</name>
</gene>
<feature type="domain" description="Peptidase C14 caspase" evidence="1">
    <location>
        <begin position="44"/>
        <end position="314"/>
    </location>
</feature>
<dbReference type="KEGG" id="ter:Tery_2624"/>
<dbReference type="OrthoDB" id="505527at2"/>
<dbReference type="GO" id="GO:0004197">
    <property type="term" value="F:cysteine-type endopeptidase activity"/>
    <property type="evidence" value="ECO:0007669"/>
    <property type="project" value="InterPro"/>
</dbReference>
<dbReference type="SUPFAM" id="SSF52129">
    <property type="entry name" value="Caspase-like"/>
    <property type="match status" value="1"/>
</dbReference>
<dbReference type="STRING" id="203124.Tery_2624"/>
<evidence type="ECO:0000313" key="2">
    <source>
        <dbReference type="EMBL" id="ABG51819.1"/>
    </source>
</evidence>
<dbReference type="InterPro" id="IPR011600">
    <property type="entry name" value="Pept_C14_caspase"/>
</dbReference>
<dbReference type="GO" id="GO:0005737">
    <property type="term" value="C:cytoplasm"/>
    <property type="evidence" value="ECO:0007669"/>
    <property type="project" value="TreeGrafter"/>
</dbReference>
<dbReference type="RefSeq" id="WP_011612181.1">
    <property type="nucleotide sequence ID" value="NC_008312.1"/>
</dbReference>
<dbReference type="InterPro" id="IPR050452">
    <property type="entry name" value="Metacaspase"/>
</dbReference>
<evidence type="ECO:0000259" key="1">
    <source>
        <dbReference type="Pfam" id="PF00656"/>
    </source>
</evidence>
<dbReference type="Gene3D" id="3.40.50.1460">
    <property type="match status" value="1"/>
</dbReference>
<name>Q111K5_TRIEI</name>
<accession>Q111K5</accession>
<organism evidence="2">
    <name type="scientific">Trichodesmium erythraeum (strain IMS101)</name>
    <dbReference type="NCBI Taxonomy" id="203124"/>
    <lineage>
        <taxon>Bacteria</taxon>
        <taxon>Bacillati</taxon>
        <taxon>Cyanobacteriota</taxon>
        <taxon>Cyanophyceae</taxon>
        <taxon>Oscillatoriophycideae</taxon>
        <taxon>Oscillatoriales</taxon>
        <taxon>Microcoleaceae</taxon>
        <taxon>Trichodesmium</taxon>
    </lineage>
</organism>
<proteinExistence type="predicted"/>
<dbReference type="PANTHER" id="PTHR48104">
    <property type="entry name" value="METACASPASE-4"/>
    <property type="match status" value="1"/>
</dbReference>
<protein>
    <submittedName>
        <fullName evidence="2">Peptidase C14, caspase catalytic subunit p20</fullName>
    </submittedName>
</protein>
<dbReference type="InterPro" id="IPR011189">
    <property type="entry name" value="UCP_caspase_lke"/>
</dbReference>
<dbReference type="Pfam" id="PF00656">
    <property type="entry name" value="Peptidase_C14"/>
    <property type="match status" value="1"/>
</dbReference>
<dbReference type="eggNOG" id="COG4249">
    <property type="taxonomic scope" value="Bacteria"/>
</dbReference>
<dbReference type="AlphaFoldDB" id="Q111K5"/>
<dbReference type="EMBL" id="CP000393">
    <property type="protein sequence ID" value="ABG51819.1"/>
    <property type="molecule type" value="Genomic_DNA"/>
</dbReference>
<reference evidence="2" key="1">
    <citation type="submission" date="2006-06" db="EMBL/GenBank/DDBJ databases">
        <title>Complete sequence of Trichodesmium erythraeum IMS101.</title>
        <authorList>
            <consortium name="US DOE Joint Genome Institute"/>
            <person name="Copeland A."/>
            <person name="Lucas S."/>
            <person name="Lapidus A."/>
            <person name="Barry K."/>
            <person name="Detter J.C."/>
            <person name="Glavina del Rio T."/>
            <person name="Hammon N."/>
            <person name="Israni S."/>
            <person name="Dalin E."/>
            <person name="Tice H."/>
            <person name="Pitluck S."/>
            <person name="Kiss H."/>
            <person name="Munk A.C."/>
            <person name="Brettin T."/>
            <person name="Bruce D."/>
            <person name="Han C."/>
            <person name="Tapia R."/>
            <person name="Gilna P."/>
            <person name="Schmutz J."/>
            <person name="Larimer F."/>
            <person name="Land M."/>
            <person name="Hauser L."/>
            <person name="Kyrpides N."/>
            <person name="Kim E."/>
            <person name="Richardson P."/>
        </authorList>
    </citation>
    <scope>NUCLEOTIDE SEQUENCE [LARGE SCALE GENOMIC DNA]</scope>
    <source>
        <strain evidence="2">IMS101</strain>
    </source>
</reference>
<sequence>MGLKRREFLQRASLALGVLGINQAGWWRLQNYYSEALAQTTGGKLAFLVGINEYLNASLSGCVTDVEMQRELLIHRFGFLPADILTLTNEQATRENIETAFISHLTDQAKPDDLVVFHFSGYGSRVTKMIDQNKQNELSTSNLIFQNSLVPIDGIASNNEGAEINDVLEETLWLLLRSLPTKKVVTILDTSYVYPGKNLQGNLRIRSRPSLTTEQINMKEKAMQMQLRHQQNILGEQEIYESQLKGLVLKASQQNQFATEADWNGFSSGLFTYALTQNLWSTAPATRLQISFSQAAGEVEQITGVNQQPEFKQAKQQNIAQSTKVPTIIPVAISNQNIFNPLLPSATGVITSVEDNGKTANLWLGGLPVSILDTVTSYSLFKTFPDFDLDLSFELQIQNRNGLKAKASVIIDTNNSQQLSDINQENINDQTQKTSQNLLPNLQLLTGSLVQEKIRVLPQSLNLMIALDHNMSRIERVDATSGFSAIPKVTVVADTQAADYIFSRVEETTIAQSSSAILPSTSQGHYALFSLGKVLIPKTIGEKGEAVKGAIERLRSPLETLLAAKMLRLTKNEGSTQIKLRANLATVTPNARLILKRETLGVRDGTTKFLTDINEDIDKSEISNSLGTLPIGSRIQYQLYNYGDRPVYFMLVILDSSGRFFVVDPTISNQLENDPQLSLTELIVSPGDSVNIPPVINNSSKNTKSLGWRVIGSEGLEESLIICSHQPFKKTIATLVDGKVFQIRDDQLIKEILNPLAVAQATLQDLQSASQLATQSLELSTDNYALDINSWATLSFVYRVVKKTL</sequence>
<dbReference type="PIRSF" id="PIRSF007398">
    <property type="entry name" value="Sll0148_caspase"/>
    <property type="match status" value="1"/>
</dbReference>